<comment type="caution">
    <text evidence="1">The sequence shown here is derived from an EMBL/GenBank/DDBJ whole genome shotgun (WGS) entry which is preliminary data.</text>
</comment>
<evidence type="ECO:0000313" key="2">
    <source>
        <dbReference type="Proteomes" id="UP001501475"/>
    </source>
</evidence>
<protein>
    <submittedName>
        <fullName evidence="1">Uncharacterized protein</fullName>
    </submittedName>
</protein>
<name>A0ABP4WSD0_9MICO</name>
<organism evidence="1 2">
    <name type="scientific">Nostocoides vanveenii</name>
    <dbReference type="NCBI Taxonomy" id="330835"/>
    <lineage>
        <taxon>Bacteria</taxon>
        <taxon>Bacillati</taxon>
        <taxon>Actinomycetota</taxon>
        <taxon>Actinomycetes</taxon>
        <taxon>Micrococcales</taxon>
        <taxon>Intrasporangiaceae</taxon>
        <taxon>Nostocoides</taxon>
    </lineage>
</organism>
<sequence length="55" mass="5757">MLVLAALPLDAPAALVVVDDPSGSEYEPQAASAPTVRTLMAKVRVRRDIGILLQG</sequence>
<keyword evidence="2" id="KW-1185">Reference proteome</keyword>
<dbReference type="Proteomes" id="UP001501475">
    <property type="component" value="Unassembled WGS sequence"/>
</dbReference>
<gene>
    <name evidence="1" type="ORF">GCM10009810_21410</name>
</gene>
<evidence type="ECO:0000313" key="1">
    <source>
        <dbReference type="EMBL" id="GAA1761695.1"/>
    </source>
</evidence>
<reference evidence="2" key="1">
    <citation type="journal article" date="2019" name="Int. J. Syst. Evol. Microbiol.">
        <title>The Global Catalogue of Microorganisms (GCM) 10K type strain sequencing project: providing services to taxonomists for standard genome sequencing and annotation.</title>
        <authorList>
            <consortium name="The Broad Institute Genomics Platform"/>
            <consortium name="The Broad Institute Genome Sequencing Center for Infectious Disease"/>
            <person name="Wu L."/>
            <person name="Ma J."/>
        </authorList>
    </citation>
    <scope>NUCLEOTIDE SEQUENCE [LARGE SCALE GENOMIC DNA]</scope>
    <source>
        <strain evidence="2">JCM 15591</strain>
    </source>
</reference>
<dbReference type="EMBL" id="BAAAPN010000048">
    <property type="protein sequence ID" value="GAA1761695.1"/>
    <property type="molecule type" value="Genomic_DNA"/>
</dbReference>
<proteinExistence type="predicted"/>
<accession>A0ABP4WSD0</accession>